<name>A0AB34IS90_PRYPA</name>
<dbReference type="InterPro" id="IPR036452">
    <property type="entry name" value="Ribo_hydro-like"/>
</dbReference>
<reference evidence="2 3" key="1">
    <citation type="journal article" date="2024" name="Science">
        <title>Giant polyketide synthase enzymes in the biosynthesis of giant marine polyether toxins.</title>
        <authorList>
            <person name="Fallon T.R."/>
            <person name="Shende V.V."/>
            <person name="Wierzbicki I.H."/>
            <person name="Pendleton A.L."/>
            <person name="Watervoot N.F."/>
            <person name="Auber R.P."/>
            <person name="Gonzalez D.J."/>
            <person name="Wisecaver J.H."/>
            <person name="Moore B.S."/>
        </authorList>
    </citation>
    <scope>NUCLEOTIDE SEQUENCE [LARGE SCALE GENOMIC DNA]</scope>
    <source>
        <strain evidence="2 3">12B1</strain>
    </source>
</reference>
<sequence length="475" mass="49925">MMAGSFLWAGVLAAAPPLASLRRASEAARLERERAERAQFERERAQRPQQPTATGSLPPRAPVQLLIDTDLGFDVDDVGALAVAHHLQDIGACQLLAVVHNTGFFKGIGGVDVVNQHYGRGSATSPLLGAYTGGWGGGASAQAAQDSYTSTLEAKYHPPVRSAAQVPSALLALTAALAAADDHSVVVASIGELTNLRELLRANASLVERKVRRVVFMDGSYNFGCGDAHGSGVSPWLGPTAACDGAAMYVTRHLPRSVRQIYTLNGGEVLTGGRFNDGCGMGPVKDAYQIWTGGGSRPSWDLIAVYLAVMGTDSLYSSERPGTESVDVAGNEKFDATNTTTNAAQVWIDSRHNGDVVRMLDDILCSSPCGAAAPAVAGCAGYKLHSGHNCWGSGHGAVDLESPPRSSCGTMPLADCQKKCDQTQGCDGVTVVAQQGGLVACYRKANITLSQCDYGNAWSFDTWTKLSEHVIESAE</sequence>
<dbReference type="Proteomes" id="UP001515480">
    <property type="component" value="Unassembled WGS sequence"/>
</dbReference>
<proteinExistence type="predicted"/>
<protein>
    <recommendedName>
        <fullName evidence="4">Inosine/uridine-preferring nucleoside hydrolase domain-containing protein</fullName>
    </recommendedName>
</protein>
<evidence type="ECO:0000256" key="1">
    <source>
        <dbReference type="SAM" id="MobiDB-lite"/>
    </source>
</evidence>
<dbReference type="SUPFAM" id="SSF53590">
    <property type="entry name" value="Nucleoside hydrolase"/>
    <property type="match status" value="1"/>
</dbReference>
<evidence type="ECO:0000313" key="2">
    <source>
        <dbReference type="EMBL" id="KAL1504359.1"/>
    </source>
</evidence>
<accession>A0AB34IS90</accession>
<comment type="caution">
    <text evidence="2">The sequence shown here is derived from an EMBL/GenBank/DDBJ whole genome shotgun (WGS) entry which is preliminary data.</text>
</comment>
<feature type="compositionally biased region" description="Basic and acidic residues" evidence="1">
    <location>
        <begin position="32"/>
        <end position="46"/>
    </location>
</feature>
<feature type="region of interest" description="Disordered" evidence="1">
    <location>
        <begin position="32"/>
        <end position="61"/>
    </location>
</feature>
<keyword evidence="3" id="KW-1185">Reference proteome</keyword>
<dbReference type="PANTHER" id="PTHR43264">
    <property type="match status" value="1"/>
</dbReference>
<dbReference type="AlphaFoldDB" id="A0AB34IS90"/>
<organism evidence="2 3">
    <name type="scientific">Prymnesium parvum</name>
    <name type="common">Toxic golden alga</name>
    <dbReference type="NCBI Taxonomy" id="97485"/>
    <lineage>
        <taxon>Eukaryota</taxon>
        <taxon>Haptista</taxon>
        <taxon>Haptophyta</taxon>
        <taxon>Prymnesiophyceae</taxon>
        <taxon>Prymnesiales</taxon>
        <taxon>Prymnesiaceae</taxon>
        <taxon>Prymnesium</taxon>
    </lineage>
</organism>
<dbReference type="EMBL" id="JBGBPQ010000020">
    <property type="protein sequence ID" value="KAL1504359.1"/>
    <property type="molecule type" value="Genomic_DNA"/>
</dbReference>
<evidence type="ECO:0000313" key="3">
    <source>
        <dbReference type="Proteomes" id="UP001515480"/>
    </source>
</evidence>
<dbReference type="GO" id="GO:0016799">
    <property type="term" value="F:hydrolase activity, hydrolyzing N-glycosyl compounds"/>
    <property type="evidence" value="ECO:0007669"/>
    <property type="project" value="InterPro"/>
</dbReference>
<dbReference type="Gene3D" id="3.90.245.10">
    <property type="entry name" value="Ribonucleoside hydrolase-like"/>
    <property type="match status" value="1"/>
</dbReference>
<gene>
    <name evidence="2" type="ORF">AB1Y20_010765</name>
</gene>
<dbReference type="PANTHER" id="PTHR43264:SF1">
    <property type="entry name" value="INOSINE_URIDINE-PREFERRING NUCLEOSIDE HYDROLASE DOMAIN-CONTAINING PROTEIN"/>
    <property type="match status" value="1"/>
</dbReference>
<evidence type="ECO:0008006" key="4">
    <source>
        <dbReference type="Google" id="ProtNLM"/>
    </source>
</evidence>